<evidence type="ECO:0000313" key="3">
    <source>
        <dbReference type="EMBL" id="AOO00048.1"/>
    </source>
</evidence>
<gene>
    <name evidence="3" type="ORF">Np010709_176</name>
</gene>
<sequence>MYSNDLPDMSEALRQVYEKKKLDAVGKEDGDIDNDGDKDNTDSYLLNRRKTVTKALGKKTHICAKLVGYKKEEWETIPEMHTMLEDGTVTHYDIMREGVIRHNVPVEELDILISEKHEHFDNYDKNAEMLGESEKPLPKNKMFRKAGNLGRDVVSPSVTDDQRQKAYDRSKKIIKTLNKANEELETVDEAEQRVKAKADKKMKVYGGPAYIKKPDVKKAEVQEGKFTGSKSSVERNAVAYSGDRNAAERRKDRRILATYYGEGGKKSAIERAKKERDEKRAARKEAFAFSDVELEELALLEEIDAMSDEQLIDMMEDIIIETAEDIDDLIEICEHLEEVEILSEERDAGAMAREKLNKPAGPSRMDRLKSAAKAAGSKLKAGAAKAGAAVKKGVKAAGKSAAANTGKAVGTFQANRIKAKRAELSKPSEKKKEAPKSSSSDDDGTGGKLDALLSKTRGTSSSSSSDSGSSSSSGGGGSSSSSSSSGSTRKAVGGALRKVGSLVKKGLKKAVGKTARVVSSGSDKLAKRLGEDYEQIADMYESGMFSIQEIENVVELYKGKHGQTDKQYADSRSSGGKMVSGDSKMSGAEYTHGRRVKAANPGMQPDVGGKTKPKSQGKMDRGTRADIQYRKANLKKKD</sequence>
<keyword evidence="1" id="KW-0175">Coiled coil</keyword>
<proteinExistence type="predicted"/>
<evidence type="ECO:0000313" key="4">
    <source>
        <dbReference type="Proteomes" id="UP000220375"/>
    </source>
</evidence>
<accession>A0A1D7RFB3</accession>
<feature type="compositionally biased region" description="Basic and acidic residues" evidence="2">
    <location>
        <begin position="420"/>
        <end position="435"/>
    </location>
</feature>
<reference evidence="3 4" key="1">
    <citation type="journal article" date="2016" name="Environ. Microbiol.">
        <title>Genomic diversification of marine cyanophages into stable ecotypes.</title>
        <authorList>
            <person name="Marston M.F."/>
            <person name="Martiny J.B."/>
        </authorList>
    </citation>
    <scope>NUCLEOTIDE SEQUENCE [LARGE SCALE GENOMIC DNA]</scope>
    <source>
        <strain evidence="3">Np_01_0709</strain>
    </source>
</reference>
<name>A0A1D7RFB3_9CAUD</name>
<feature type="coiled-coil region" evidence="1">
    <location>
        <begin position="167"/>
        <end position="200"/>
    </location>
</feature>
<evidence type="ECO:0000256" key="1">
    <source>
        <dbReference type="SAM" id="Coils"/>
    </source>
</evidence>
<evidence type="ECO:0000256" key="2">
    <source>
        <dbReference type="SAM" id="MobiDB-lite"/>
    </source>
</evidence>
<dbReference type="EMBL" id="KX349237">
    <property type="protein sequence ID" value="AOO00048.1"/>
    <property type="molecule type" value="Genomic_DNA"/>
</dbReference>
<organism evidence="3 4">
    <name type="scientific">Synechococcus phage S-RIM2</name>
    <dbReference type="NCBI Taxonomy" id="687800"/>
    <lineage>
        <taxon>Viruses</taxon>
        <taxon>Duplodnaviria</taxon>
        <taxon>Heunggongvirae</taxon>
        <taxon>Uroviricota</taxon>
        <taxon>Caudoviricetes</taxon>
        <taxon>Pantevenvirales</taxon>
        <taxon>Kyanoviridae</taxon>
        <taxon>Nerrivikvirus</taxon>
        <taxon>Nerrivikvirus srim2</taxon>
    </lineage>
</organism>
<feature type="region of interest" description="Disordered" evidence="2">
    <location>
        <begin position="419"/>
        <end position="495"/>
    </location>
</feature>
<feature type="compositionally biased region" description="Basic and acidic residues" evidence="2">
    <location>
        <begin position="617"/>
        <end position="629"/>
    </location>
</feature>
<protein>
    <submittedName>
        <fullName evidence="3">Uncharacterized protein</fullName>
    </submittedName>
</protein>
<feature type="compositionally biased region" description="Low complexity" evidence="2">
    <location>
        <begin position="460"/>
        <end position="472"/>
    </location>
</feature>
<feature type="region of interest" description="Disordered" evidence="2">
    <location>
        <begin position="561"/>
        <end position="638"/>
    </location>
</feature>
<dbReference type="Proteomes" id="UP000220375">
    <property type="component" value="Segment"/>
</dbReference>